<reference evidence="3 4" key="1">
    <citation type="submission" date="2015-01" db="EMBL/GenBank/DDBJ databases">
        <title>The Genome Sequence of Fonsecaea multimorphosa CBS 102226.</title>
        <authorList>
            <consortium name="The Broad Institute Genomics Platform"/>
            <person name="Cuomo C."/>
            <person name="de Hoog S."/>
            <person name="Gorbushina A."/>
            <person name="Stielow B."/>
            <person name="Teixiera M."/>
            <person name="Abouelleil A."/>
            <person name="Chapman S.B."/>
            <person name="Priest M."/>
            <person name="Young S.K."/>
            <person name="Wortman J."/>
            <person name="Nusbaum C."/>
            <person name="Birren B."/>
        </authorList>
    </citation>
    <scope>NUCLEOTIDE SEQUENCE [LARGE SCALE GENOMIC DNA]</scope>
    <source>
        <strain evidence="3 4">CBS 102226</strain>
    </source>
</reference>
<evidence type="ECO:0000313" key="3">
    <source>
        <dbReference type="EMBL" id="KIX97471.1"/>
    </source>
</evidence>
<feature type="compositionally biased region" description="Basic and acidic residues" evidence="1">
    <location>
        <begin position="235"/>
        <end position="256"/>
    </location>
</feature>
<evidence type="ECO:0000259" key="2">
    <source>
        <dbReference type="Pfam" id="PF20978"/>
    </source>
</evidence>
<protein>
    <recommendedName>
        <fullName evidence="2">Glutamyl-tRNA amidotransferase complex subunit Gta3 domain-containing protein</fullName>
    </recommendedName>
</protein>
<organism evidence="3 4">
    <name type="scientific">Fonsecaea multimorphosa CBS 102226</name>
    <dbReference type="NCBI Taxonomy" id="1442371"/>
    <lineage>
        <taxon>Eukaryota</taxon>
        <taxon>Fungi</taxon>
        <taxon>Dikarya</taxon>
        <taxon>Ascomycota</taxon>
        <taxon>Pezizomycotina</taxon>
        <taxon>Eurotiomycetes</taxon>
        <taxon>Chaetothyriomycetidae</taxon>
        <taxon>Chaetothyriales</taxon>
        <taxon>Herpotrichiellaceae</taxon>
        <taxon>Fonsecaea</taxon>
    </lineage>
</organism>
<dbReference type="VEuPathDB" id="FungiDB:Z520_06923"/>
<dbReference type="Pfam" id="PF20978">
    <property type="entry name" value="Gta3"/>
    <property type="match status" value="1"/>
</dbReference>
<feature type="region of interest" description="Disordered" evidence="1">
    <location>
        <begin position="235"/>
        <end position="264"/>
    </location>
</feature>
<evidence type="ECO:0000313" key="4">
    <source>
        <dbReference type="Proteomes" id="UP000053411"/>
    </source>
</evidence>
<feature type="domain" description="Glutamyl-tRNA amidotransferase complex subunit Gta3" evidence="2">
    <location>
        <begin position="92"/>
        <end position="144"/>
    </location>
</feature>
<name>A0A0D2IKC6_9EURO</name>
<gene>
    <name evidence="3" type="ORF">Z520_06923</name>
</gene>
<dbReference type="EMBL" id="KN848074">
    <property type="protein sequence ID" value="KIX97471.1"/>
    <property type="molecule type" value="Genomic_DNA"/>
</dbReference>
<sequence>MPRISRQAFNIRTVLTGPGRSPAREKELRVVKKIDVSPEIQSLLETPTWSVSQLLPAGFRVTAQGTPTERTERLGIKAQAWRTEYLFPWASKITIIKLRHLLRLSALPPPQSKIEEEKMLKELRDQLHLVREILKVDTTGVEPLVAIRDETAEHIQERTITRETLAEFLALEEKKGRNGTIRRRRDTYLVTSFTEESQPWEEDPLAWSKVKDPWALGEDGDSRKMGRFFFVKRQVPEAEGDRRETAPSETEQEGKANFKPMDMP</sequence>
<keyword evidence="4" id="KW-1185">Reference proteome</keyword>
<dbReference type="InterPro" id="IPR049545">
    <property type="entry name" value="Gta3_dom"/>
</dbReference>
<dbReference type="AlphaFoldDB" id="A0A0D2IKC6"/>
<dbReference type="RefSeq" id="XP_016631594.1">
    <property type="nucleotide sequence ID" value="XM_016777423.1"/>
</dbReference>
<dbReference type="OrthoDB" id="5522061at2759"/>
<dbReference type="GeneID" id="27712669"/>
<accession>A0A0D2IKC6</accession>
<proteinExistence type="predicted"/>
<evidence type="ECO:0000256" key="1">
    <source>
        <dbReference type="SAM" id="MobiDB-lite"/>
    </source>
</evidence>
<dbReference type="Proteomes" id="UP000053411">
    <property type="component" value="Unassembled WGS sequence"/>
</dbReference>